<reference evidence="1 2" key="1">
    <citation type="submission" date="2019-01" db="EMBL/GenBank/DDBJ databases">
        <title>Draft Genome and Complete Hox-Cluster Characterization of the Sterlet Sturgeon (Acipenser ruthenus).</title>
        <authorList>
            <person name="Wei Q."/>
        </authorList>
    </citation>
    <scope>NUCLEOTIDE SEQUENCE [LARGE SCALE GENOMIC DNA]</scope>
    <source>
        <strain evidence="1">WHYD16114868_AA</strain>
        <tissue evidence="1">Blood</tissue>
    </source>
</reference>
<accession>A0A662YNV8</accession>
<name>A0A662YNV8_ACIRT</name>
<dbReference type="EMBL" id="SCEB01000965">
    <property type="protein sequence ID" value="RXM97716.1"/>
    <property type="molecule type" value="Genomic_DNA"/>
</dbReference>
<comment type="caution">
    <text evidence="1">The sequence shown here is derived from an EMBL/GenBank/DDBJ whole genome shotgun (WGS) entry which is preliminary data.</text>
</comment>
<keyword evidence="2" id="KW-1185">Reference proteome</keyword>
<organism evidence="1 2">
    <name type="scientific">Acipenser ruthenus</name>
    <name type="common">Sterlet sturgeon</name>
    <dbReference type="NCBI Taxonomy" id="7906"/>
    <lineage>
        <taxon>Eukaryota</taxon>
        <taxon>Metazoa</taxon>
        <taxon>Chordata</taxon>
        <taxon>Craniata</taxon>
        <taxon>Vertebrata</taxon>
        <taxon>Euteleostomi</taxon>
        <taxon>Actinopterygii</taxon>
        <taxon>Chondrostei</taxon>
        <taxon>Acipenseriformes</taxon>
        <taxon>Acipenseridae</taxon>
        <taxon>Acipenser</taxon>
    </lineage>
</organism>
<sequence length="236" mass="27096">MTSMMEEEVVRTGRGAGEEQASKEPRWAFMSLMELVIGCRRAFMSCIIEILKVSGLEEYVYLQVVRFTIETLEVADEISVGYRIITYCQPSQKCVDQEVKAASQRHEDGSEPILAVVSSEYVTFKHIWYFYSLPLVIMSHGHPNTDYEDYWQNNELGALEAVLSLLARATWNLVVSVEISEQRNLDLKNVAQELVQRNGQEICIELNYQGCFCVGKYSQLAKEMINYRQVYFDLGL</sequence>
<protein>
    <submittedName>
        <fullName evidence="1">Uncharacterized protein</fullName>
    </submittedName>
</protein>
<dbReference type="Proteomes" id="UP000289886">
    <property type="component" value="Unassembled WGS sequence"/>
</dbReference>
<dbReference type="AlphaFoldDB" id="A0A662YNV8"/>
<proteinExistence type="predicted"/>
<gene>
    <name evidence="1" type="ORF">EOD39_14086</name>
</gene>
<evidence type="ECO:0000313" key="2">
    <source>
        <dbReference type="Proteomes" id="UP000289886"/>
    </source>
</evidence>
<evidence type="ECO:0000313" key="1">
    <source>
        <dbReference type="EMBL" id="RXM97716.1"/>
    </source>
</evidence>